<organism evidence="1 2">
    <name type="scientific">Wuchereria bancrofti</name>
    <dbReference type="NCBI Taxonomy" id="6293"/>
    <lineage>
        <taxon>Eukaryota</taxon>
        <taxon>Metazoa</taxon>
        <taxon>Ecdysozoa</taxon>
        <taxon>Nematoda</taxon>
        <taxon>Chromadorea</taxon>
        <taxon>Rhabditida</taxon>
        <taxon>Spirurina</taxon>
        <taxon>Spiruromorpha</taxon>
        <taxon>Filarioidea</taxon>
        <taxon>Onchocercidae</taxon>
        <taxon>Wuchereria</taxon>
    </lineage>
</organism>
<reference evidence="2" key="1">
    <citation type="submission" date="2012-08" db="EMBL/GenBank/DDBJ databases">
        <title>The Genome Sequence of Wuchereria bancrofti.</title>
        <authorList>
            <person name="Nutman T.B."/>
            <person name="Fink D.L."/>
            <person name="Russ C."/>
            <person name="Young S."/>
            <person name="Zeng Q."/>
            <person name="Koehrsen M."/>
            <person name="Alvarado L."/>
            <person name="Berlin A."/>
            <person name="Chapman S.B."/>
            <person name="Chen Z."/>
            <person name="Freedman E."/>
            <person name="Gellesch M."/>
            <person name="Goldberg J."/>
            <person name="Griggs A."/>
            <person name="Gujja S."/>
            <person name="Heilman E.R."/>
            <person name="Heiman D."/>
            <person name="Hepburn T."/>
            <person name="Howarth C."/>
            <person name="Jen D."/>
            <person name="Larson L."/>
            <person name="Lewis B."/>
            <person name="Mehta T."/>
            <person name="Park D."/>
            <person name="Pearson M."/>
            <person name="Roberts A."/>
            <person name="Saif S."/>
            <person name="Shea T."/>
            <person name="Shenoy N."/>
            <person name="Sisk P."/>
            <person name="Stolte C."/>
            <person name="Sykes S."/>
            <person name="Walk T."/>
            <person name="White J."/>
            <person name="Yandava C."/>
            <person name="Haas B."/>
            <person name="Henn M.R."/>
            <person name="Nusbaum C."/>
            <person name="Birren B."/>
        </authorList>
    </citation>
    <scope>NUCLEOTIDE SEQUENCE [LARGE SCALE GENOMIC DNA]</scope>
    <source>
        <strain evidence="2">NA</strain>
    </source>
</reference>
<dbReference type="EMBL" id="ADBV01007224">
    <property type="protein sequence ID" value="EJW77899.1"/>
    <property type="molecule type" value="Genomic_DNA"/>
</dbReference>
<gene>
    <name evidence="1" type="ORF">WUBG_11191</name>
</gene>
<feature type="non-terminal residue" evidence="1">
    <location>
        <position position="1"/>
    </location>
</feature>
<accession>J9ERK1</accession>
<dbReference type="AlphaFoldDB" id="J9ERK1"/>
<protein>
    <submittedName>
        <fullName evidence="1">Uncharacterized protein</fullName>
    </submittedName>
</protein>
<feature type="non-terminal residue" evidence="1">
    <location>
        <position position="54"/>
    </location>
</feature>
<sequence>QCSINSKVVGLRSFLCSPGQSKEERYTSARLGNPIWINVKKSMSRYQYSIPISQ</sequence>
<evidence type="ECO:0000313" key="1">
    <source>
        <dbReference type="EMBL" id="EJW77899.1"/>
    </source>
</evidence>
<proteinExistence type="predicted"/>
<comment type="caution">
    <text evidence="1">The sequence shown here is derived from an EMBL/GenBank/DDBJ whole genome shotgun (WGS) entry which is preliminary data.</text>
</comment>
<evidence type="ECO:0000313" key="2">
    <source>
        <dbReference type="Proteomes" id="UP000004810"/>
    </source>
</evidence>
<name>J9ERK1_WUCBA</name>
<dbReference type="Proteomes" id="UP000004810">
    <property type="component" value="Unassembled WGS sequence"/>
</dbReference>